<keyword evidence="2" id="KW-1185">Reference proteome</keyword>
<dbReference type="WBParaSite" id="ACRNAN_scaffold15112.g26224.t1">
    <property type="protein sequence ID" value="ACRNAN_scaffold15112.g26224.t1"/>
    <property type="gene ID" value="ACRNAN_scaffold15112.g26224"/>
</dbReference>
<reference evidence="3" key="1">
    <citation type="submission" date="2022-11" db="UniProtKB">
        <authorList>
            <consortium name="WormBaseParasite"/>
        </authorList>
    </citation>
    <scope>IDENTIFICATION</scope>
</reference>
<sequence>MNQTLADLFGVREFRVENELFWLIGGLPLCFALIVGCACYSLRVTRKRLKKGQDFEKNYDTSNVDDFQRVEISCDIDNPSSISIGDFTSNSHR</sequence>
<protein>
    <submittedName>
        <fullName evidence="3">Uncharacterized protein</fullName>
    </submittedName>
</protein>
<keyword evidence="1" id="KW-0812">Transmembrane</keyword>
<feature type="transmembrane region" description="Helical" evidence="1">
    <location>
        <begin position="20"/>
        <end position="42"/>
    </location>
</feature>
<evidence type="ECO:0000256" key="1">
    <source>
        <dbReference type="SAM" id="Phobius"/>
    </source>
</evidence>
<keyword evidence="1" id="KW-1133">Transmembrane helix</keyword>
<keyword evidence="1" id="KW-0472">Membrane</keyword>
<evidence type="ECO:0000313" key="3">
    <source>
        <dbReference type="WBParaSite" id="ACRNAN_scaffold15112.g26224.t1"/>
    </source>
</evidence>
<proteinExistence type="predicted"/>
<evidence type="ECO:0000313" key="2">
    <source>
        <dbReference type="Proteomes" id="UP000887540"/>
    </source>
</evidence>
<accession>A0A914CV84</accession>
<organism evidence="2 3">
    <name type="scientific">Acrobeloides nanus</name>
    <dbReference type="NCBI Taxonomy" id="290746"/>
    <lineage>
        <taxon>Eukaryota</taxon>
        <taxon>Metazoa</taxon>
        <taxon>Ecdysozoa</taxon>
        <taxon>Nematoda</taxon>
        <taxon>Chromadorea</taxon>
        <taxon>Rhabditida</taxon>
        <taxon>Tylenchina</taxon>
        <taxon>Cephalobomorpha</taxon>
        <taxon>Cephaloboidea</taxon>
        <taxon>Cephalobidae</taxon>
        <taxon>Acrobeloides</taxon>
    </lineage>
</organism>
<dbReference type="AlphaFoldDB" id="A0A914CV84"/>
<dbReference type="Proteomes" id="UP000887540">
    <property type="component" value="Unplaced"/>
</dbReference>
<name>A0A914CV84_9BILA</name>